<dbReference type="InterPro" id="IPR011042">
    <property type="entry name" value="6-blade_b-propeller_TolB-like"/>
</dbReference>
<dbReference type="SUPFAM" id="SSF50952">
    <property type="entry name" value="Soluble quinoprotein glucose dehydrogenase"/>
    <property type="match status" value="1"/>
</dbReference>
<dbReference type="Proteomes" id="UP001378242">
    <property type="component" value="Unassembled WGS sequence"/>
</dbReference>
<dbReference type="RefSeq" id="WP_341542347.1">
    <property type="nucleotide sequence ID" value="NZ_JBAKAP010000007.1"/>
</dbReference>
<organism evidence="1 2">
    <name type="scientific">Cobetia marina</name>
    <name type="common">Deleya marina</name>
    <dbReference type="NCBI Taxonomy" id="28258"/>
    <lineage>
        <taxon>Bacteria</taxon>
        <taxon>Pseudomonadati</taxon>
        <taxon>Pseudomonadota</taxon>
        <taxon>Gammaproteobacteria</taxon>
        <taxon>Oceanospirillales</taxon>
        <taxon>Halomonadaceae</taxon>
        <taxon>Cobetia</taxon>
    </lineage>
</organism>
<name>A0ABU9GEC6_COBMA</name>
<evidence type="ECO:0000313" key="2">
    <source>
        <dbReference type="Proteomes" id="UP001378242"/>
    </source>
</evidence>
<dbReference type="InterPro" id="IPR011041">
    <property type="entry name" value="Quinoprot_gluc/sorb_DH_b-prop"/>
</dbReference>
<protein>
    <submittedName>
        <fullName evidence="1">Sugar dehydrogenase</fullName>
    </submittedName>
</protein>
<evidence type="ECO:0000313" key="1">
    <source>
        <dbReference type="EMBL" id="MEL0616833.1"/>
    </source>
</evidence>
<proteinExistence type="predicted"/>
<dbReference type="EMBL" id="JBAKAP010000007">
    <property type="protein sequence ID" value="MEL0616833.1"/>
    <property type="molecule type" value="Genomic_DNA"/>
</dbReference>
<accession>A0ABU9GEC6</accession>
<keyword evidence="2" id="KW-1185">Reference proteome</keyword>
<dbReference type="Gene3D" id="2.120.10.30">
    <property type="entry name" value="TolB, C-terminal domain"/>
    <property type="match status" value="1"/>
</dbReference>
<comment type="caution">
    <text evidence="1">The sequence shown here is derived from an EMBL/GenBank/DDBJ whole genome shotgun (WGS) entry which is preliminary data.</text>
</comment>
<gene>
    <name evidence="1" type="ORF">V6243_08290</name>
</gene>
<reference evidence="1 2" key="1">
    <citation type="submission" date="2024-02" db="EMBL/GenBank/DDBJ databases">
        <title>Bacteria isolated from the canopy kelp, Nereocystis luetkeana.</title>
        <authorList>
            <person name="Pfister C.A."/>
            <person name="Younker I.T."/>
            <person name="Light S.H."/>
        </authorList>
    </citation>
    <scope>NUCLEOTIDE SEQUENCE [LARGE SCALE GENOMIC DNA]</scope>
    <source>
        <strain evidence="1 2">TI.5.07</strain>
    </source>
</reference>
<sequence>MSKRQQEIRGCASIRQLMGTALIGCLCASSPAWSEASSNDTLDGETSAHAPTLALQAASSVPEDAPSLRLPPGAGMTRLASLQAPRMLHLTAHDEVLIGSRAGKLYRGQLADDGSLKRMEVLVELKGYPHSAVVRDARLYVATTDALLVADYHPGISLAPSDFQRVIAIPGGGGHNSRTLSLGPDNGLYLALGIQGNCSDQYLAGTSPRYPQQQRRGGVMRLEESGEPPEWRAWASGLRNPVGLVWQALATGETRLLATNNGPDHWGYEHPRELVVAAREGSFHGMPWYQWIDGRWQADDCITSDSPRERDEIAPPLAEIPARSAPMGIAVVPPGHPLAADMDVVVAVHGSWGTAPSGKAWGDPASRREPRLLGLKLATPDTEAHLVPVLTGLQDAASGERWIRPLDVAFGKDGSLYLTSDTGASGLYRITFSQ</sequence>